<dbReference type="InterPro" id="IPR025370">
    <property type="entry name" value="SgrR_HTH_N"/>
</dbReference>
<evidence type="ECO:0000313" key="5">
    <source>
        <dbReference type="Proteomes" id="UP001170624"/>
    </source>
</evidence>
<keyword evidence="1" id="KW-0238">DNA-binding</keyword>
<dbReference type="GO" id="GO:0003677">
    <property type="term" value="F:DNA binding"/>
    <property type="evidence" value="ECO:0007669"/>
    <property type="project" value="UniProtKB-KW"/>
</dbReference>
<dbReference type="RefSeq" id="WP_281222534.1">
    <property type="nucleotide sequence ID" value="NZ_CANMLA010000006.1"/>
</dbReference>
<dbReference type="PANTHER" id="PTHR30290">
    <property type="entry name" value="PERIPLASMIC BINDING COMPONENT OF ABC TRANSPORTER"/>
    <property type="match status" value="1"/>
</dbReference>
<dbReference type="Gene3D" id="3.40.190.10">
    <property type="entry name" value="Periplasmic binding protein-like II"/>
    <property type="match status" value="1"/>
</dbReference>
<evidence type="ECO:0000256" key="1">
    <source>
        <dbReference type="ARBA" id="ARBA00023125"/>
    </source>
</evidence>
<dbReference type="SUPFAM" id="SSF53850">
    <property type="entry name" value="Periplasmic binding protein-like II"/>
    <property type="match status" value="1"/>
</dbReference>
<reference evidence="4" key="1">
    <citation type="submission" date="2023-07" db="EMBL/GenBank/DDBJ databases">
        <title>Genome content predicts the carbon catabolic preferences of heterotrophic bacteria.</title>
        <authorList>
            <person name="Gralka M."/>
        </authorList>
    </citation>
    <scope>NUCLEOTIDE SEQUENCE</scope>
    <source>
        <strain evidence="4">G2M05</strain>
    </source>
</reference>
<dbReference type="AlphaFoldDB" id="A0AAW7Y7E4"/>
<dbReference type="InterPro" id="IPR000914">
    <property type="entry name" value="SBP_5_dom"/>
</dbReference>
<feature type="domain" description="Solute-binding protein family 5" evidence="2">
    <location>
        <begin position="165"/>
        <end position="313"/>
    </location>
</feature>
<dbReference type="Pfam" id="PF12793">
    <property type="entry name" value="SgrR_N"/>
    <property type="match status" value="1"/>
</dbReference>
<proteinExistence type="predicted"/>
<dbReference type="GO" id="GO:1904680">
    <property type="term" value="F:peptide transmembrane transporter activity"/>
    <property type="evidence" value="ECO:0007669"/>
    <property type="project" value="TreeGrafter"/>
</dbReference>
<name>A0AAW7Y7E4_9GAMM</name>
<dbReference type="PANTHER" id="PTHR30290:SF72">
    <property type="entry name" value="HTH-TYPE TRANSCRIPTIONAL REGULATOR SGRR"/>
    <property type="match status" value="1"/>
</dbReference>
<evidence type="ECO:0000259" key="2">
    <source>
        <dbReference type="Pfam" id="PF00496"/>
    </source>
</evidence>
<evidence type="ECO:0000313" key="4">
    <source>
        <dbReference type="EMBL" id="MDO6544568.1"/>
    </source>
</evidence>
<organism evidence="4 5">
    <name type="scientific">Photobacterium sanguinicancri</name>
    <dbReference type="NCBI Taxonomy" id="875932"/>
    <lineage>
        <taxon>Bacteria</taxon>
        <taxon>Pseudomonadati</taxon>
        <taxon>Pseudomonadota</taxon>
        <taxon>Gammaproteobacteria</taxon>
        <taxon>Vibrionales</taxon>
        <taxon>Vibrionaceae</taxon>
        <taxon>Photobacterium</taxon>
    </lineage>
</organism>
<evidence type="ECO:0000259" key="3">
    <source>
        <dbReference type="Pfam" id="PF12793"/>
    </source>
</evidence>
<sequence>MGNLTRRLEIYEQIFQTYGPGESRCQISQLALLLHVSERHVQTLIKQLVAAGWIAWQASSGRNKKALLTCCIEPIHACYQSASLLADQGNVEPLLNILSFGGRDANVEFQSFLHYSSESRLRIAYLPFHRELEVLHPHHSQRRTERFLVTQICQRLTSIEQGLVVGDLSYHWQANDDASLWHFQIRNGVRFHDGTMLTAQDVTRCLNLLIQNTCWQASFSHIASVQTVAEDSIAIRLTQTDWHLPRLLARAEASIFKASIFKASPSERLMGSGAFSLDVFSSKMLRLNRNPYYSHALAILNRVELWVYPEWAKSKACASNKISLEIQDETRIIGSDWRAIFLKIENPERVNSSRHFTFEDTLECARLFNDLSAVESHGEQVEYGDYRKVKEITLCSIIEENDAFSAWLSFFSRYPFASHNLTPELLGTIDLYLTHVRREKDFDKASAELVALHDWLCEQGIMRELKHEAFTLEVSERLNGSIVNGYGWCELSHLWIADSYAFTFGN</sequence>
<gene>
    <name evidence="4" type="ORF">Q4568_18675</name>
</gene>
<dbReference type="InterPro" id="IPR039424">
    <property type="entry name" value="SBP_5"/>
</dbReference>
<dbReference type="EMBL" id="JAUOPU010000026">
    <property type="protein sequence ID" value="MDO6544568.1"/>
    <property type="molecule type" value="Genomic_DNA"/>
</dbReference>
<dbReference type="Pfam" id="PF00496">
    <property type="entry name" value="SBP_bac_5"/>
    <property type="match status" value="1"/>
</dbReference>
<comment type="caution">
    <text evidence="4">The sequence shown here is derived from an EMBL/GenBank/DDBJ whole genome shotgun (WGS) entry which is preliminary data.</text>
</comment>
<protein>
    <submittedName>
        <fullName evidence="4">SgrR family transcriptional regulator</fullName>
    </submittedName>
</protein>
<dbReference type="GO" id="GO:0015833">
    <property type="term" value="P:peptide transport"/>
    <property type="evidence" value="ECO:0007669"/>
    <property type="project" value="TreeGrafter"/>
</dbReference>
<dbReference type="Proteomes" id="UP001170624">
    <property type="component" value="Unassembled WGS sequence"/>
</dbReference>
<accession>A0AAW7Y7E4</accession>
<feature type="domain" description="Transcriptional regulator SgrR N-terminal HTH" evidence="3">
    <location>
        <begin position="6"/>
        <end position="116"/>
    </location>
</feature>